<comment type="caution">
    <text evidence="2">The sequence shown here is derived from an EMBL/GenBank/DDBJ whole genome shotgun (WGS) entry which is preliminary data.</text>
</comment>
<feature type="transmembrane region" description="Helical" evidence="1">
    <location>
        <begin position="138"/>
        <end position="159"/>
    </location>
</feature>
<accession>A0ABV6YR67</accession>
<keyword evidence="1" id="KW-0812">Transmembrane</keyword>
<keyword evidence="1" id="KW-1133">Transmembrane helix</keyword>
<feature type="transmembrane region" description="Helical" evidence="1">
    <location>
        <begin position="43"/>
        <end position="64"/>
    </location>
</feature>
<evidence type="ECO:0000313" key="2">
    <source>
        <dbReference type="EMBL" id="MFC1848702.1"/>
    </source>
</evidence>
<evidence type="ECO:0000256" key="1">
    <source>
        <dbReference type="SAM" id="Phobius"/>
    </source>
</evidence>
<evidence type="ECO:0000313" key="3">
    <source>
        <dbReference type="Proteomes" id="UP001594351"/>
    </source>
</evidence>
<dbReference type="Proteomes" id="UP001594351">
    <property type="component" value="Unassembled WGS sequence"/>
</dbReference>
<keyword evidence="1" id="KW-0472">Membrane</keyword>
<proteinExistence type="predicted"/>
<gene>
    <name evidence="2" type="ORF">ACFL27_00715</name>
</gene>
<protein>
    <submittedName>
        <fullName evidence="2">ZIP family metal transporter</fullName>
    </submittedName>
</protein>
<reference evidence="2 3" key="1">
    <citation type="submission" date="2024-09" db="EMBL/GenBank/DDBJ databases">
        <title>Laminarin stimulates single cell rates of sulfate reduction while oxygen inhibits transcriptomic activity in coastal marine sediment.</title>
        <authorList>
            <person name="Lindsay M."/>
            <person name="Orcutt B."/>
            <person name="Emerson D."/>
            <person name="Stepanauskas R."/>
            <person name="D'Angelo T."/>
        </authorList>
    </citation>
    <scope>NUCLEOTIDE SEQUENCE [LARGE SCALE GENOMIC DNA]</scope>
    <source>
        <strain evidence="2">SAG AM-311-K15</strain>
    </source>
</reference>
<dbReference type="EMBL" id="JBHPBY010000004">
    <property type="protein sequence ID" value="MFC1848702.1"/>
    <property type="molecule type" value="Genomic_DNA"/>
</dbReference>
<keyword evidence="3" id="KW-1185">Reference proteome</keyword>
<feature type="transmembrane region" description="Helical" evidence="1">
    <location>
        <begin position="105"/>
        <end position="126"/>
    </location>
</feature>
<feature type="transmembrane region" description="Helical" evidence="1">
    <location>
        <begin position="12"/>
        <end position="37"/>
    </location>
</feature>
<name>A0ABV6YR67_UNCC1</name>
<organism evidence="2 3">
    <name type="scientific">candidate division CSSED10-310 bacterium</name>
    <dbReference type="NCBI Taxonomy" id="2855610"/>
    <lineage>
        <taxon>Bacteria</taxon>
        <taxon>Bacteria division CSSED10-310</taxon>
    </lineage>
</organism>
<sequence length="160" mass="16899">MEEHSQKGGAALSIWLGIALDGIPESLIIGMLVVAAAEQQTTVSLAFIAGVFLANLPEAMSSAVTMRKNNEKIKKIFGMWMSLCVLTGIGAFLGTLIFPPHPEGLFLYFIFFIEGIAAGAMLTMIAETMLPEAFELGGGPIVGLSTLTGFLAALSVKLIH</sequence>
<feature type="transmembrane region" description="Helical" evidence="1">
    <location>
        <begin position="76"/>
        <end position="99"/>
    </location>
</feature>